<dbReference type="Gene3D" id="3.40.50.300">
    <property type="entry name" value="P-loop containing nucleotide triphosphate hydrolases"/>
    <property type="match status" value="1"/>
</dbReference>
<sequence length="299" mass="34935">MKIMKGQRNKIIVNKTIAGKGSALPNLIIIGAMKCATTSLHYYLGLHPEISMSRKKELDYFQLEFNWDRGVDWYKSNFDSRAPVRGESSTRYSSYPSYQGVPERMASLIPDARLIYIVRDPVERIISHYVHSYAKRIENRIFTDALKDFAGNTYIERSLYYTQLERYLNWCPKSNLMVLSFEELRDNRMATLKKVFKFIGVDDSFSSGLFFKEKHRAKDMRRNNQLGAGISEMRIVNSVGEIHQGAMWHLKRYLAYPFSTPVVKPKLDENMRLELIGRLSDDVHRLRKFTGAKYEKWCV</sequence>
<evidence type="ECO:0000256" key="2">
    <source>
        <dbReference type="ARBA" id="ARBA00023180"/>
    </source>
</evidence>
<evidence type="ECO:0000259" key="3">
    <source>
        <dbReference type="Pfam" id="PF00685"/>
    </source>
</evidence>
<dbReference type="PANTHER" id="PTHR10605">
    <property type="entry name" value="HEPARAN SULFATE SULFOTRANSFERASE"/>
    <property type="match status" value="1"/>
</dbReference>
<keyword evidence="1 4" id="KW-0808">Transferase</keyword>
<protein>
    <submittedName>
        <fullName evidence="4">Putative sulfotransferase protein</fullName>
    </submittedName>
</protein>
<dbReference type="SUPFAM" id="SSF52540">
    <property type="entry name" value="P-loop containing nucleoside triphosphate hydrolases"/>
    <property type="match status" value="1"/>
</dbReference>
<organism evidence="4">
    <name type="scientific">hydrothermal vent metagenome</name>
    <dbReference type="NCBI Taxonomy" id="652676"/>
    <lineage>
        <taxon>unclassified sequences</taxon>
        <taxon>metagenomes</taxon>
        <taxon>ecological metagenomes</taxon>
    </lineage>
</organism>
<dbReference type="PANTHER" id="PTHR10605:SF56">
    <property type="entry name" value="BIFUNCTIONAL HEPARAN SULFATE N-DEACETYLASE_N-SULFOTRANSFERASE"/>
    <property type="match status" value="1"/>
</dbReference>
<dbReference type="GO" id="GO:0008146">
    <property type="term" value="F:sulfotransferase activity"/>
    <property type="evidence" value="ECO:0007669"/>
    <property type="project" value="InterPro"/>
</dbReference>
<name>A0A3B1CN89_9ZZZZ</name>
<dbReference type="InterPro" id="IPR000863">
    <property type="entry name" value="Sulfotransferase_dom"/>
</dbReference>
<evidence type="ECO:0000256" key="1">
    <source>
        <dbReference type="ARBA" id="ARBA00022679"/>
    </source>
</evidence>
<dbReference type="EMBL" id="UOGE01000106">
    <property type="protein sequence ID" value="VAX25428.1"/>
    <property type="molecule type" value="Genomic_DNA"/>
</dbReference>
<feature type="domain" description="Sulfotransferase" evidence="3">
    <location>
        <begin position="25"/>
        <end position="202"/>
    </location>
</feature>
<keyword evidence="2" id="KW-0325">Glycoprotein</keyword>
<gene>
    <name evidence="4" type="ORF">MNBD_NITROSPINAE02-1153</name>
</gene>
<evidence type="ECO:0000313" key="4">
    <source>
        <dbReference type="EMBL" id="VAX25428.1"/>
    </source>
</evidence>
<dbReference type="Pfam" id="PF00685">
    <property type="entry name" value="Sulfotransfer_1"/>
    <property type="match status" value="1"/>
</dbReference>
<accession>A0A3B1CN89</accession>
<dbReference type="InterPro" id="IPR027417">
    <property type="entry name" value="P-loop_NTPase"/>
</dbReference>
<reference evidence="4" key="1">
    <citation type="submission" date="2018-06" db="EMBL/GenBank/DDBJ databases">
        <authorList>
            <person name="Zhirakovskaya E."/>
        </authorList>
    </citation>
    <scope>NUCLEOTIDE SEQUENCE</scope>
</reference>
<dbReference type="AlphaFoldDB" id="A0A3B1CN89"/>
<dbReference type="InterPro" id="IPR037359">
    <property type="entry name" value="NST/OST"/>
</dbReference>
<proteinExistence type="predicted"/>